<reference evidence="3 4" key="1">
    <citation type="submission" date="2020-11" db="EMBL/GenBank/DDBJ databases">
        <title>Carbohydrate-dependent, anaerobic sulfur respiration: A novel catabolism in halophilic archaea.</title>
        <authorList>
            <person name="Sorokin D.Y."/>
            <person name="Messina E."/>
            <person name="Smedile F."/>
            <person name="La Cono V."/>
            <person name="Hallsworth J.E."/>
            <person name="Yakimov M.M."/>
        </authorList>
    </citation>
    <scope>NUCLEOTIDE SEQUENCE [LARGE SCALE GENOMIC DNA]</scope>
    <source>
        <strain evidence="3 4">HSR-Est</strain>
    </source>
</reference>
<dbReference type="GO" id="GO:0008270">
    <property type="term" value="F:zinc ion binding"/>
    <property type="evidence" value="ECO:0007669"/>
    <property type="project" value="UniProtKB-KW"/>
</dbReference>
<organism evidence="3 4">
    <name type="scientific">Halapricum desulfuricans</name>
    <dbReference type="NCBI Taxonomy" id="2841257"/>
    <lineage>
        <taxon>Archaea</taxon>
        <taxon>Methanobacteriati</taxon>
        <taxon>Methanobacteriota</taxon>
        <taxon>Stenosarchaea group</taxon>
        <taxon>Halobacteria</taxon>
        <taxon>Halobacteriales</taxon>
        <taxon>Haloarculaceae</taxon>
        <taxon>Halapricum</taxon>
    </lineage>
</organism>
<dbReference type="InterPro" id="IPR007527">
    <property type="entry name" value="Znf_SWIM"/>
</dbReference>
<name>A0A897NYY5_9EURY</name>
<evidence type="ECO:0000259" key="2">
    <source>
        <dbReference type="PROSITE" id="PS50966"/>
    </source>
</evidence>
<gene>
    <name evidence="3" type="ORF">HSEST_2422</name>
</gene>
<keyword evidence="4" id="KW-1185">Reference proteome</keyword>
<keyword evidence="1" id="KW-0863">Zinc-finger</keyword>
<sequence>MNAVEQWRQALAEAGEIDSEVTDRIISVHGSRGVQAIEAVAEGRVKQYNDFTVVVGHDDEYIVEDDGCTCKDAEYNLDAEDPTELCWHALAVKIAREVDAVDDHDMFYSEVRDLL</sequence>
<accession>A0A897NYY5</accession>
<protein>
    <submittedName>
        <fullName evidence="3">SWIM zinc finger protein</fullName>
    </submittedName>
</protein>
<keyword evidence="1" id="KW-0862">Zinc</keyword>
<dbReference type="EMBL" id="CP064791">
    <property type="protein sequence ID" value="QSG15933.1"/>
    <property type="molecule type" value="Genomic_DNA"/>
</dbReference>
<proteinExistence type="predicted"/>
<dbReference type="PROSITE" id="PS50966">
    <property type="entry name" value="ZF_SWIM"/>
    <property type="match status" value="1"/>
</dbReference>
<evidence type="ECO:0000256" key="1">
    <source>
        <dbReference type="PROSITE-ProRule" id="PRU00325"/>
    </source>
</evidence>
<dbReference type="GeneID" id="68859057"/>
<evidence type="ECO:0000313" key="3">
    <source>
        <dbReference type="EMBL" id="QSG15933.1"/>
    </source>
</evidence>
<dbReference type="RefSeq" id="WP_229121181.1">
    <property type="nucleotide sequence ID" value="NZ_CP064791.1"/>
</dbReference>
<dbReference type="Proteomes" id="UP000663292">
    <property type="component" value="Chromosome"/>
</dbReference>
<dbReference type="AlphaFoldDB" id="A0A897NYY5"/>
<keyword evidence="1" id="KW-0479">Metal-binding</keyword>
<evidence type="ECO:0000313" key="4">
    <source>
        <dbReference type="Proteomes" id="UP000663292"/>
    </source>
</evidence>
<feature type="domain" description="SWIM-type" evidence="2">
    <location>
        <begin position="51"/>
        <end position="97"/>
    </location>
</feature>